<proteinExistence type="predicted"/>
<dbReference type="AlphaFoldDB" id="A0A3P7J568"/>
<dbReference type="PANTHER" id="PTHR23227:SF67">
    <property type="entry name" value="CRANIOFACIAL DEVELOPMENT PROTEIN 2-LIKE"/>
    <property type="match status" value="1"/>
</dbReference>
<dbReference type="Proteomes" id="UP000270094">
    <property type="component" value="Unassembled WGS sequence"/>
</dbReference>
<evidence type="ECO:0000256" key="1">
    <source>
        <dbReference type="SAM" id="MobiDB-lite"/>
    </source>
</evidence>
<evidence type="ECO:0000313" key="3">
    <source>
        <dbReference type="Proteomes" id="UP000270094"/>
    </source>
</evidence>
<keyword evidence="3" id="KW-1185">Reference proteome</keyword>
<protein>
    <submittedName>
        <fullName evidence="2">Uncharacterized protein</fullName>
    </submittedName>
</protein>
<gene>
    <name evidence="2" type="ORF">SVUK_LOCUS15379</name>
</gene>
<evidence type="ECO:0000313" key="2">
    <source>
        <dbReference type="EMBL" id="VDM80381.1"/>
    </source>
</evidence>
<sequence length="83" mass="9787">MRYSCSEPKNGHVGEKRNGAGKCHANRRYGTRNEEGERILDFATVYNLALVNTYYIKKHEHLITYSSEDRLTQIDYWAVRYNN</sequence>
<feature type="compositionally biased region" description="Basic and acidic residues" evidence="1">
    <location>
        <begin position="9"/>
        <end position="18"/>
    </location>
</feature>
<organism evidence="2 3">
    <name type="scientific">Strongylus vulgaris</name>
    <name type="common">Blood worm</name>
    <dbReference type="NCBI Taxonomy" id="40348"/>
    <lineage>
        <taxon>Eukaryota</taxon>
        <taxon>Metazoa</taxon>
        <taxon>Ecdysozoa</taxon>
        <taxon>Nematoda</taxon>
        <taxon>Chromadorea</taxon>
        <taxon>Rhabditida</taxon>
        <taxon>Rhabditina</taxon>
        <taxon>Rhabditomorpha</taxon>
        <taxon>Strongyloidea</taxon>
        <taxon>Strongylidae</taxon>
        <taxon>Strongylus</taxon>
    </lineage>
</organism>
<dbReference type="Gene3D" id="3.60.10.10">
    <property type="entry name" value="Endonuclease/exonuclease/phosphatase"/>
    <property type="match status" value="1"/>
</dbReference>
<dbReference type="EMBL" id="UYYB01108415">
    <property type="protein sequence ID" value="VDM80381.1"/>
    <property type="molecule type" value="Genomic_DNA"/>
</dbReference>
<name>A0A3P7J568_STRVU</name>
<dbReference type="PANTHER" id="PTHR23227">
    <property type="entry name" value="BUCENTAUR RELATED"/>
    <property type="match status" value="1"/>
</dbReference>
<dbReference type="InterPro" id="IPR027124">
    <property type="entry name" value="Swc5/CFDP1/2"/>
</dbReference>
<dbReference type="InterPro" id="IPR036691">
    <property type="entry name" value="Endo/exonu/phosph_ase_sf"/>
</dbReference>
<feature type="region of interest" description="Disordered" evidence="1">
    <location>
        <begin position="1"/>
        <end position="26"/>
    </location>
</feature>
<reference evidence="2 3" key="1">
    <citation type="submission" date="2018-11" db="EMBL/GenBank/DDBJ databases">
        <authorList>
            <consortium name="Pathogen Informatics"/>
        </authorList>
    </citation>
    <scope>NUCLEOTIDE SEQUENCE [LARGE SCALE GENOMIC DNA]</scope>
</reference>
<accession>A0A3P7J568</accession>
<dbReference type="OrthoDB" id="409898at2759"/>